<evidence type="ECO:0000256" key="1">
    <source>
        <dbReference type="SAM" id="Phobius"/>
    </source>
</evidence>
<protein>
    <recommendedName>
        <fullName evidence="4">Transmembrane protein</fullName>
    </recommendedName>
</protein>
<keyword evidence="3" id="KW-1185">Reference proteome</keyword>
<keyword evidence="1" id="KW-1133">Transmembrane helix</keyword>
<organism evidence="2 3">
    <name type="scientific">Trichinella pseudospiralis</name>
    <name type="common">Parasitic roundworm</name>
    <dbReference type="NCBI Taxonomy" id="6337"/>
    <lineage>
        <taxon>Eukaryota</taxon>
        <taxon>Metazoa</taxon>
        <taxon>Ecdysozoa</taxon>
        <taxon>Nematoda</taxon>
        <taxon>Enoplea</taxon>
        <taxon>Dorylaimia</taxon>
        <taxon>Trichinellida</taxon>
        <taxon>Trichinellidae</taxon>
        <taxon>Trichinella</taxon>
    </lineage>
</organism>
<comment type="caution">
    <text evidence="2">The sequence shown here is derived from an EMBL/GenBank/DDBJ whole genome shotgun (WGS) entry which is preliminary data.</text>
</comment>
<evidence type="ECO:0000313" key="3">
    <source>
        <dbReference type="Proteomes" id="UP000054805"/>
    </source>
</evidence>
<proteinExistence type="predicted"/>
<sequence length="126" mass="14819">MNSAGSFYCFDEGMICLIEKKLMLKFIEHFICRTFLPGSNDAIEVIEKWNLQLTVVVVMRLEKKKKEHFISGNRCCSWRPIVVQKEMQFSKFGVLAFFFLLGLSSLMTFTNARRLLRYLFFNGPER</sequence>
<evidence type="ECO:0000313" key="2">
    <source>
        <dbReference type="EMBL" id="KRZ12737.1"/>
    </source>
</evidence>
<dbReference type="EMBL" id="JYDS01000337">
    <property type="protein sequence ID" value="KRZ12737.1"/>
    <property type="molecule type" value="Genomic_DNA"/>
</dbReference>
<gene>
    <name evidence="2" type="ORF">T4B_5804</name>
</gene>
<name>A0A0V1HQE5_TRIPS</name>
<keyword evidence="1" id="KW-0812">Transmembrane</keyword>
<evidence type="ECO:0008006" key="4">
    <source>
        <dbReference type="Google" id="ProtNLM"/>
    </source>
</evidence>
<dbReference type="AlphaFoldDB" id="A0A0V1HQE5"/>
<keyword evidence="1" id="KW-0472">Membrane</keyword>
<dbReference type="Proteomes" id="UP000054805">
    <property type="component" value="Unassembled WGS sequence"/>
</dbReference>
<feature type="transmembrane region" description="Helical" evidence="1">
    <location>
        <begin position="92"/>
        <end position="112"/>
    </location>
</feature>
<accession>A0A0V1HQE5</accession>
<reference evidence="2 3" key="1">
    <citation type="submission" date="2015-01" db="EMBL/GenBank/DDBJ databases">
        <title>Evolution of Trichinella species and genotypes.</title>
        <authorList>
            <person name="Korhonen P.K."/>
            <person name="Edoardo P."/>
            <person name="Giuseppe L.R."/>
            <person name="Gasser R.B."/>
        </authorList>
    </citation>
    <scope>NUCLEOTIDE SEQUENCE [LARGE SCALE GENOMIC DNA]</scope>
    <source>
        <strain evidence="2">ISS588</strain>
    </source>
</reference>